<dbReference type="GeneID" id="20564427"/>
<gene>
    <name evidence="1" type="ordered locus">EROM_092030</name>
</gene>
<accession>I7ATM0</accession>
<dbReference type="RefSeq" id="XP_009265314.1">
    <property type="nucleotide sequence ID" value="XM_009267039.1"/>
</dbReference>
<dbReference type="HOGENOM" id="CLU_1124524_0_0_1"/>
<sequence length="245" mass="28756">MINEIKSFLPSPRSLESIEPIKKRAKRKERPSKHVLSKSIYEETDLSKLTPRQRVLHQKYQESKNNVTSFFLLSNNILINSTNHRPKEDKGKMVCNKFTHKGVDEHCYGEHRDDLQKESRFLVVTSDMYNSSYNDTKEESTSSEDGCKVIEAMDVESPFDNKWPEDVRYKDCLICKECFRDAARAYYALEEIGNMHKCGYQNSIMLHKYKIRQNFKKQVCFSVIRKEEIVFIKSLEQLKCCNSNA</sequence>
<dbReference type="VEuPathDB" id="MicrosporidiaDB:EROM_092030"/>
<evidence type="ECO:0000313" key="1">
    <source>
        <dbReference type="EMBL" id="AFN83817.1"/>
    </source>
</evidence>
<evidence type="ECO:0000313" key="2">
    <source>
        <dbReference type="Proteomes" id="UP000010094"/>
    </source>
</evidence>
<dbReference type="KEGG" id="ero:EROM_092030"/>
<proteinExistence type="predicted"/>
<keyword evidence="2" id="KW-1185">Reference proteome</keyword>
<dbReference type="AlphaFoldDB" id="I7ATM0"/>
<dbReference type="Proteomes" id="UP000010094">
    <property type="component" value="Chromosome IXc"/>
</dbReference>
<reference evidence="1" key="1">
    <citation type="journal article" date="2012" name="Proc. Natl. Acad. Sci. U.S.A.">
        <title>Gain and loss of multiple functionally related, horizontally transferred genes in the reduced genomes of two microsporidian parasites.</title>
        <authorList>
            <person name="Pombert J.-F."/>
            <person name="Selman M."/>
            <person name="Burki F."/>
            <person name="Bardell F.T."/>
            <person name="Farinelli L."/>
            <person name="Solter L.F."/>
            <person name="Whitman D.W."/>
            <person name="Weiss L.M."/>
            <person name="Corradi N."/>
            <person name="Keeling P.J."/>
        </authorList>
    </citation>
    <scope>NUCLEOTIDE SEQUENCE [LARGE SCALE GENOMIC DNA]</scope>
    <source>
        <strain evidence="1">SJ-2008</strain>
    </source>
</reference>
<organism evidence="1 2">
    <name type="scientific">Encephalitozoon romaleae (strain SJ-2008)</name>
    <name type="common">Microsporidian parasite</name>
    <dbReference type="NCBI Taxonomy" id="1178016"/>
    <lineage>
        <taxon>Eukaryota</taxon>
        <taxon>Fungi</taxon>
        <taxon>Fungi incertae sedis</taxon>
        <taxon>Microsporidia</taxon>
        <taxon>Unikaryonidae</taxon>
        <taxon>Encephalitozoon</taxon>
    </lineage>
</organism>
<dbReference type="EMBL" id="CP003528">
    <property type="protein sequence ID" value="AFN83817.1"/>
    <property type="molecule type" value="Genomic_DNA"/>
</dbReference>
<dbReference type="OrthoDB" id="2192751at2759"/>
<protein>
    <submittedName>
        <fullName evidence="1">Uncharacterized protein</fullName>
    </submittedName>
</protein>
<name>I7ATM0_ENCRO</name>